<comment type="caution">
    <text evidence="6">The sequence shown here is derived from an EMBL/GenBank/DDBJ whole genome shotgun (WGS) entry which is preliminary data.</text>
</comment>
<keyword evidence="6" id="KW-0687">Ribonucleoprotein</keyword>
<dbReference type="Proteomes" id="UP000249396">
    <property type="component" value="Unassembled WGS sequence"/>
</dbReference>
<dbReference type="GO" id="GO:0016279">
    <property type="term" value="F:protein-lysine N-methyltransferase activity"/>
    <property type="evidence" value="ECO:0007669"/>
    <property type="project" value="TreeGrafter"/>
</dbReference>
<organism evidence="6 7">
    <name type="scientific">Candidatus Methylumidiphilus alinenensis</name>
    <dbReference type="NCBI Taxonomy" id="2202197"/>
    <lineage>
        <taxon>Bacteria</taxon>
        <taxon>Pseudomonadati</taxon>
        <taxon>Pseudomonadota</taxon>
        <taxon>Gammaproteobacteria</taxon>
        <taxon>Methylococcales</taxon>
        <taxon>Candidatus Methylumidiphilus</taxon>
    </lineage>
</organism>
<evidence type="ECO:0000313" key="7">
    <source>
        <dbReference type="Proteomes" id="UP000249396"/>
    </source>
</evidence>
<evidence type="ECO:0000256" key="4">
    <source>
        <dbReference type="ARBA" id="ARBA00022679"/>
    </source>
</evidence>
<reference evidence="6 7" key="1">
    <citation type="journal article" date="2018" name="Aquat. Microb. Ecol.">
        <title>Gammaproteobacterial methanotrophs dominate.</title>
        <authorList>
            <person name="Rissanen A.J."/>
            <person name="Saarenheimo J."/>
            <person name="Tiirola M."/>
            <person name="Peura S."/>
            <person name="Aalto S.L."/>
            <person name="Karvinen A."/>
            <person name="Nykanen H."/>
        </authorList>
    </citation>
    <scope>NUCLEOTIDE SEQUENCE [LARGE SCALE GENOMIC DNA]</scope>
    <source>
        <strain evidence="6">AMbin10</strain>
    </source>
</reference>
<keyword evidence="4 6" id="KW-0808">Transferase</keyword>
<evidence type="ECO:0000313" key="6">
    <source>
        <dbReference type="EMBL" id="PZN71726.1"/>
    </source>
</evidence>
<comment type="similarity">
    <text evidence="1">Belongs to the methyltransferase superfamily. PrmA family.</text>
</comment>
<dbReference type="GO" id="GO:0032259">
    <property type="term" value="P:methylation"/>
    <property type="evidence" value="ECO:0007669"/>
    <property type="project" value="UniProtKB-KW"/>
</dbReference>
<gene>
    <name evidence="6" type="ORF">DM484_25775</name>
</gene>
<dbReference type="NCBIfam" id="TIGR00406">
    <property type="entry name" value="prmA"/>
    <property type="match status" value="1"/>
</dbReference>
<dbReference type="PANTHER" id="PTHR43648">
    <property type="entry name" value="ELECTRON TRANSFER FLAVOPROTEIN BETA SUBUNIT LYSINE METHYLTRANSFERASE"/>
    <property type="match status" value="1"/>
</dbReference>
<proteinExistence type="inferred from homology"/>
<evidence type="ECO:0000256" key="2">
    <source>
        <dbReference type="ARBA" id="ARBA00022490"/>
    </source>
</evidence>
<evidence type="ECO:0000256" key="3">
    <source>
        <dbReference type="ARBA" id="ARBA00022603"/>
    </source>
</evidence>
<dbReference type="GO" id="GO:0005840">
    <property type="term" value="C:ribosome"/>
    <property type="evidence" value="ECO:0007669"/>
    <property type="project" value="UniProtKB-KW"/>
</dbReference>
<dbReference type="EMBL" id="QJPH01000510">
    <property type="protein sequence ID" value="PZN71726.1"/>
    <property type="molecule type" value="Genomic_DNA"/>
</dbReference>
<keyword evidence="5" id="KW-0949">S-adenosyl-L-methionine</keyword>
<keyword evidence="3 6" id="KW-0489">Methyltransferase</keyword>
<dbReference type="InterPro" id="IPR050078">
    <property type="entry name" value="Ribosomal_L11_MeTrfase_PrmA"/>
</dbReference>
<feature type="non-terminal residue" evidence="6">
    <location>
        <position position="243"/>
    </location>
</feature>
<name>A0A2W4QKP8_9GAMM</name>
<dbReference type="PANTHER" id="PTHR43648:SF1">
    <property type="entry name" value="ELECTRON TRANSFER FLAVOPROTEIN BETA SUBUNIT LYSINE METHYLTRANSFERASE"/>
    <property type="match status" value="1"/>
</dbReference>
<accession>A0A2W4QKP8</accession>
<dbReference type="GO" id="GO:0005829">
    <property type="term" value="C:cytosol"/>
    <property type="evidence" value="ECO:0007669"/>
    <property type="project" value="TreeGrafter"/>
</dbReference>
<dbReference type="AlphaFoldDB" id="A0A2W4QKP8"/>
<keyword evidence="6" id="KW-0689">Ribosomal protein</keyword>
<dbReference type="InterPro" id="IPR029063">
    <property type="entry name" value="SAM-dependent_MTases_sf"/>
</dbReference>
<protein>
    <submittedName>
        <fullName evidence="6">50S ribosomal protein L11 methyltransferase</fullName>
    </submittedName>
</protein>
<evidence type="ECO:0000256" key="5">
    <source>
        <dbReference type="ARBA" id="ARBA00022691"/>
    </source>
</evidence>
<sequence>MWRQLSVAAEEAQTECLSDQFFELGALSVSFQDEGDQPLFEPKPGEIPLWRKTRVIALFEEEVDLSQVRSAICDSLAAGSLVDWHEEEIQDRAWERAWLDHFKPMQFGRRLWIVPTGFELPKQEGAVCVNLDPGLAFGTGTHPTTALCLQWLDGQELQGKTVLDFGCGSGILTIAALLLGAQKAVAIDIDPQALTATIDNARKNSVEEKVDCYLPSRMPKLKADLLLANILANPLIELAGQLA</sequence>
<evidence type="ECO:0000256" key="1">
    <source>
        <dbReference type="ARBA" id="ARBA00009741"/>
    </source>
</evidence>
<dbReference type="InterPro" id="IPR004498">
    <property type="entry name" value="Ribosomal_PrmA_MeTrfase"/>
</dbReference>
<dbReference type="SUPFAM" id="SSF53335">
    <property type="entry name" value="S-adenosyl-L-methionine-dependent methyltransferases"/>
    <property type="match status" value="1"/>
</dbReference>
<dbReference type="CDD" id="cd02440">
    <property type="entry name" value="AdoMet_MTases"/>
    <property type="match status" value="1"/>
</dbReference>
<dbReference type="Gene3D" id="3.40.50.150">
    <property type="entry name" value="Vaccinia Virus protein VP39"/>
    <property type="match status" value="1"/>
</dbReference>
<keyword evidence="2" id="KW-0963">Cytoplasm</keyword>
<dbReference type="Pfam" id="PF06325">
    <property type="entry name" value="PrmA"/>
    <property type="match status" value="1"/>
</dbReference>